<accession>A0A6G0U7U1</accession>
<evidence type="ECO:0000313" key="2">
    <source>
        <dbReference type="Proteomes" id="UP000475862"/>
    </source>
</evidence>
<gene>
    <name evidence="1" type="ORF">AGLY_000734</name>
</gene>
<evidence type="ECO:0000313" key="1">
    <source>
        <dbReference type="EMBL" id="KAE9545191.1"/>
    </source>
</evidence>
<comment type="caution">
    <text evidence="1">The sequence shown here is derived from an EMBL/GenBank/DDBJ whole genome shotgun (WGS) entry which is preliminary data.</text>
</comment>
<proteinExistence type="predicted"/>
<organism evidence="1 2">
    <name type="scientific">Aphis glycines</name>
    <name type="common">Soybean aphid</name>
    <dbReference type="NCBI Taxonomy" id="307491"/>
    <lineage>
        <taxon>Eukaryota</taxon>
        <taxon>Metazoa</taxon>
        <taxon>Ecdysozoa</taxon>
        <taxon>Arthropoda</taxon>
        <taxon>Hexapoda</taxon>
        <taxon>Insecta</taxon>
        <taxon>Pterygota</taxon>
        <taxon>Neoptera</taxon>
        <taxon>Paraneoptera</taxon>
        <taxon>Hemiptera</taxon>
        <taxon>Sternorrhyncha</taxon>
        <taxon>Aphidomorpha</taxon>
        <taxon>Aphidoidea</taxon>
        <taxon>Aphididae</taxon>
        <taxon>Aphidini</taxon>
        <taxon>Aphis</taxon>
        <taxon>Aphis</taxon>
    </lineage>
</organism>
<keyword evidence="2" id="KW-1185">Reference proteome</keyword>
<protein>
    <submittedName>
        <fullName evidence="1">Uncharacterized protein</fullName>
    </submittedName>
</protein>
<name>A0A6G0U7U1_APHGL</name>
<dbReference type="Proteomes" id="UP000475862">
    <property type="component" value="Unassembled WGS sequence"/>
</dbReference>
<dbReference type="EMBL" id="VYZN01000001">
    <property type="protein sequence ID" value="KAE9545191.1"/>
    <property type="molecule type" value="Genomic_DNA"/>
</dbReference>
<dbReference type="AlphaFoldDB" id="A0A6G0U7U1"/>
<sequence>MSVSGDISVQNSVYRKLCNVVYLMFLIPQVITQIPEANYSRVIWKLIEKIFSKIIWTSCSSSNKQLHQERGLIPWKVLRYAKLHAIYNISRDMANIVKKLFVSYRYNKVEGNPIYVHEKQYFDSERSDDCIDFIMMCFFVISCRNNASILNFGGSFQWQSEHPCCITEVKSKNFPTVFKKMATTDIFDFLKRIKFKFLQYMSKLRTFIKFHHQLENIS</sequence>
<reference evidence="1 2" key="1">
    <citation type="submission" date="2019-08" db="EMBL/GenBank/DDBJ databases">
        <title>The genome of the soybean aphid Biotype 1, its phylome, world population structure and adaptation to the North American continent.</title>
        <authorList>
            <person name="Giordano R."/>
            <person name="Donthu R.K."/>
            <person name="Hernandez A.G."/>
            <person name="Wright C.L."/>
            <person name="Zimin A.V."/>
        </authorList>
    </citation>
    <scope>NUCLEOTIDE SEQUENCE [LARGE SCALE GENOMIC DNA]</scope>
    <source>
        <tissue evidence="1">Whole aphids</tissue>
    </source>
</reference>